<evidence type="ECO:0000256" key="1">
    <source>
        <dbReference type="ARBA" id="ARBA00001936"/>
    </source>
</evidence>
<protein>
    <recommendedName>
        <fullName evidence="7">Nudix hydrolase domain-containing protein</fullName>
    </recommendedName>
</protein>
<keyword evidence="9" id="KW-1185">Reference proteome</keyword>
<dbReference type="InterPro" id="IPR045121">
    <property type="entry name" value="CoAse"/>
</dbReference>
<dbReference type="PROSITE" id="PS51462">
    <property type="entry name" value="NUDIX"/>
    <property type="match status" value="1"/>
</dbReference>
<dbReference type="CDD" id="cd03426">
    <property type="entry name" value="NUDIX_CoAse_Nudt7"/>
    <property type="match status" value="1"/>
</dbReference>
<comment type="cofactor">
    <cofactor evidence="2">
        <name>Mg(2+)</name>
        <dbReference type="ChEBI" id="CHEBI:18420"/>
    </cofactor>
</comment>
<dbReference type="PANTHER" id="PTHR12992:SF11">
    <property type="entry name" value="MITOCHONDRIAL COENZYME A DIPHOSPHATASE NUDT8"/>
    <property type="match status" value="1"/>
</dbReference>
<evidence type="ECO:0000313" key="9">
    <source>
        <dbReference type="Proteomes" id="UP000643403"/>
    </source>
</evidence>
<dbReference type="Pfam" id="PF00293">
    <property type="entry name" value="NUDIX"/>
    <property type="match status" value="1"/>
</dbReference>
<dbReference type="Proteomes" id="UP000643403">
    <property type="component" value="Unassembled WGS sequence"/>
</dbReference>
<evidence type="ECO:0000259" key="7">
    <source>
        <dbReference type="PROSITE" id="PS51462"/>
    </source>
</evidence>
<evidence type="ECO:0000313" key="8">
    <source>
        <dbReference type="EMBL" id="GGZ59572.1"/>
    </source>
</evidence>
<sequence length="203" mass="22540">MTEAEVARLRAALHPLDAPPRGDCWNLVEVEGLVDASSFREAAVLVGLVPRDSGLQVLLTRRNDELRNHAGQVSFPGGRVDPGDVDAIDAALRETTEEVGIPRAMVAPLGYLDPVATITGFRVLPVVACIARDYVARPDPAEVAAVFEVPLAYLMDPDNRVERRFVYEGRERAVWEYRYPDQRIWGVTASMLLNLYQRLEGSR</sequence>
<comment type="cofactor">
    <cofactor evidence="1">
        <name>Mn(2+)</name>
        <dbReference type="ChEBI" id="CHEBI:29035"/>
    </cofactor>
</comment>
<dbReference type="EMBL" id="BMXY01000001">
    <property type="protein sequence ID" value="GGZ59572.1"/>
    <property type="molecule type" value="Genomic_DNA"/>
</dbReference>
<dbReference type="InterPro" id="IPR015797">
    <property type="entry name" value="NUDIX_hydrolase-like_dom_sf"/>
</dbReference>
<gene>
    <name evidence="8" type="ORF">GCM10008101_11730</name>
</gene>
<dbReference type="PANTHER" id="PTHR12992">
    <property type="entry name" value="NUDIX HYDROLASE"/>
    <property type="match status" value="1"/>
</dbReference>
<feature type="domain" description="Nudix hydrolase" evidence="7">
    <location>
        <begin position="39"/>
        <end position="178"/>
    </location>
</feature>
<evidence type="ECO:0000256" key="4">
    <source>
        <dbReference type="ARBA" id="ARBA00022801"/>
    </source>
</evidence>
<accession>A0ABQ3BX62</accession>
<evidence type="ECO:0000256" key="5">
    <source>
        <dbReference type="ARBA" id="ARBA00022842"/>
    </source>
</evidence>
<keyword evidence="6" id="KW-0464">Manganese</keyword>
<dbReference type="Gene3D" id="3.90.79.10">
    <property type="entry name" value="Nucleoside Triphosphate Pyrophosphohydrolase"/>
    <property type="match status" value="1"/>
</dbReference>
<keyword evidence="5" id="KW-0460">Magnesium</keyword>
<evidence type="ECO:0000256" key="6">
    <source>
        <dbReference type="ARBA" id="ARBA00023211"/>
    </source>
</evidence>
<reference evidence="9" key="1">
    <citation type="journal article" date="2019" name="Int. J. Syst. Evol. Microbiol.">
        <title>The Global Catalogue of Microorganisms (GCM) 10K type strain sequencing project: providing services to taxonomists for standard genome sequencing and annotation.</title>
        <authorList>
            <consortium name="The Broad Institute Genomics Platform"/>
            <consortium name="The Broad Institute Genome Sequencing Center for Infectious Disease"/>
            <person name="Wu L."/>
            <person name="Ma J."/>
        </authorList>
    </citation>
    <scope>NUCLEOTIDE SEQUENCE [LARGE SCALE GENOMIC DNA]</scope>
    <source>
        <strain evidence="9">KCTC 22558</strain>
    </source>
</reference>
<comment type="caution">
    <text evidence="8">The sequence shown here is derived from an EMBL/GenBank/DDBJ whole genome shotgun (WGS) entry which is preliminary data.</text>
</comment>
<proteinExistence type="predicted"/>
<evidence type="ECO:0000256" key="2">
    <source>
        <dbReference type="ARBA" id="ARBA00001946"/>
    </source>
</evidence>
<name>A0ABQ3BX62_9GAMM</name>
<organism evidence="8 9">
    <name type="scientific">Cognatilysobacter xinjiangensis</name>
    <dbReference type="NCBI Taxonomy" id="546892"/>
    <lineage>
        <taxon>Bacteria</taxon>
        <taxon>Pseudomonadati</taxon>
        <taxon>Pseudomonadota</taxon>
        <taxon>Gammaproteobacteria</taxon>
        <taxon>Lysobacterales</taxon>
        <taxon>Lysobacteraceae</taxon>
        <taxon>Cognatilysobacter</taxon>
    </lineage>
</organism>
<keyword evidence="4" id="KW-0378">Hydrolase</keyword>
<evidence type="ECO:0000256" key="3">
    <source>
        <dbReference type="ARBA" id="ARBA00022723"/>
    </source>
</evidence>
<keyword evidence="3" id="KW-0479">Metal-binding</keyword>
<dbReference type="SUPFAM" id="SSF55811">
    <property type="entry name" value="Nudix"/>
    <property type="match status" value="1"/>
</dbReference>
<dbReference type="NCBIfam" id="NF007980">
    <property type="entry name" value="PRK10707.1"/>
    <property type="match status" value="1"/>
</dbReference>
<dbReference type="InterPro" id="IPR000086">
    <property type="entry name" value="NUDIX_hydrolase_dom"/>
</dbReference>